<feature type="region of interest" description="Disordered" evidence="1">
    <location>
        <begin position="1"/>
        <end position="97"/>
    </location>
</feature>
<feature type="compositionally biased region" description="Low complexity" evidence="1">
    <location>
        <begin position="64"/>
        <end position="89"/>
    </location>
</feature>
<dbReference type="STRING" id="307507.A0A2V0P8L0"/>
<dbReference type="InParanoid" id="A0A2V0P8L0"/>
<name>A0A2V0P8L0_9CHLO</name>
<dbReference type="InterPro" id="IPR016040">
    <property type="entry name" value="NAD(P)-bd_dom"/>
</dbReference>
<dbReference type="AlphaFoldDB" id="A0A2V0P8L0"/>
<dbReference type="Pfam" id="PF13460">
    <property type="entry name" value="NAD_binding_10"/>
    <property type="match status" value="2"/>
</dbReference>
<comment type="caution">
    <text evidence="4">The sequence shown here is derived from an EMBL/GenBank/DDBJ whole genome shotgun (WGS) entry which is preliminary data.</text>
</comment>
<evidence type="ECO:0000313" key="4">
    <source>
        <dbReference type="EMBL" id="GBF94200.1"/>
    </source>
</evidence>
<sequence length="607" mass="65575">MQTGLRARGQCSGSFAAGGRARQRPFSGVAPGSTGAARRHRLAPRADRDREGEPEDLQQKFFARPSEQGQGGQQQQQQRPGSQSRPGSGTATPAEGANLLDSVNPYQLGRQARQVVNELWGQLSAVAAPTKSFAFDDALDMGLDEDAPSSAGRTRVLVVGATGRVGRILSRKLLLRGYKVRALVRRREGMRADAEGVPDAVEVVAGDVGEMRDCQRAVRGVDKIVFVAGARTAFTGDLIRVDDRGVMNLVKAMQDERDRATRVGGKSRNPAAKREVADFNKLYHQLRWDIKFVGSQGDDGSLGRDFQRANLATAEITEENNLLFEGALFTRNAIAEVGTKLNPKLPGGDERFAGCEALTLRAKGEGHTYALVLTTAEGARYVARFPSRLRYATVRLPFSKFRGEKEGQPPLDPESIVGIAIRYELRRSAPQGTAASAMRDQAAAAAAAADRQRINRFKLEVDWIKALPGGVEPDFILLSCSGAPRVGLEEGDLARVVAAKRRGEDHLRASGLGYSIIRPGPLVDEPGGYKALVFDQGDRVTQSVSAADVADICLRALHEPEARNKSFDVCYEYTPDEGLQLYELVASIPGQGSNYLAPALSPLAKNT</sequence>
<feature type="domain" description="NAD(P)-binding" evidence="3">
    <location>
        <begin position="160"/>
        <end position="256"/>
    </location>
</feature>
<evidence type="ECO:0008006" key="6">
    <source>
        <dbReference type="Google" id="ProtNLM"/>
    </source>
</evidence>
<dbReference type="Proteomes" id="UP000247498">
    <property type="component" value="Unassembled WGS sequence"/>
</dbReference>
<dbReference type="PANTHER" id="PTHR15020:SF47">
    <property type="entry name" value="NAD(P)-BINDING DOMAIN-CONTAINING PROTEIN"/>
    <property type="match status" value="1"/>
</dbReference>
<feature type="domain" description="NADH:ubiquinone oxidoreductase intermediate-associated protein 30" evidence="2">
    <location>
        <begin position="319"/>
        <end position="421"/>
    </location>
</feature>
<proteinExistence type="predicted"/>
<accession>A0A2V0P8L0</accession>
<reference evidence="4 5" key="1">
    <citation type="journal article" date="2018" name="Sci. Rep.">
        <title>Raphidocelis subcapitata (=Pseudokirchneriella subcapitata) provides an insight into genome evolution and environmental adaptations in the Sphaeropleales.</title>
        <authorList>
            <person name="Suzuki S."/>
            <person name="Yamaguchi H."/>
            <person name="Nakajima N."/>
            <person name="Kawachi M."/>
        </authorList>
    </citation>
    <scope>NUCLEOTIDE SEQUENCE [LARGE SCALE GENOMIC DNA]</scope>
    <source>
        <strain evidence="4 5">NIES-35</strain>
    </source>
</reference>
<feature type="domain" description="NAD(P)-binding" evidence="3">
    <location>
        <begin position="475"/>
        <end position="560"/>
    </location>
</feature>
<dbReference type="InterPro" id="IPR036291">
    <property type="entry name" value="NAD(P)-bd_dom_sf"/>
</dbReference>
<dbReference type="EMBL" id="BDRX01000049">
    <property type="protein sequence ID" value="GBF94200.1"/>
    <property type="molecule type" value="Genomic_DNA"/>
</dbReference>
<dbReference type="PANTHER" id="PTHR15020">
    <property type="entry name" value="FLAVIN REDUCTASE-RELATED"/>
    <property type="match status" value="1"/>
</dbReference>
<dbReference type="InterPro" id="IPR008979">
    <property type="entry name" value="Galactose-bd-like_sf"/>
</dbReference>
<gene>
    <name evidence="4" type="ORF">Rsub_06470</name>
</gene>
<keyword evidence="5" id="KW-1185">Reference proteome</keyword>
<dbReference type="OrthoDB" id="10254221at2759"/>
<evidence type="ECO:0000259" key="2">
    <source>
        <dbReference type="Pfam" id="PF08547"/>
    </source>
</evidence>
<dbReference type="FunCoup" id="A0A2V0P8L0">
    <property type="interactions" value="798"/>
</dbReference>
<dbReference type="SUPFAM" id="SSF51735">
    <property type="entry name" value="NAD(P)-binding Rossmann-fold domains"/>
    <property type="match status" value="1"/>
</dbReference>
<protein>
    <recommendedName>
        <fullName evidence="6">NAD(P)-binding domain-containing protein</fullName>
    </recommendedName>
</protein>
<dbReference type="Pfam" id="PF08547">
    <property type="entry name" value="CIA30"/>
    <property type="match status" value="1"/>
</dbReference>
<dbReference type="InterPro" id="IPR013857">
    <property type="entry name" value="NADH-UbQ_OxRdtase-assoc_prot30"/>
</dbReference>
<evidence type="ECO:0000313" key="5">
    <source>
        <dbReference type="Proteomes" id="UP000247498"/>
    </source>
</evidence>
<organism evidence="4 5">
    <name type="scientific">Raphidocelis subcapitata</name>
    <dbReference type="NCBI Taxonomy" id="307507"/>
    <lineage>
        <taxon>Eukaryota</taxon>
        <taxon>Viridiplantae</taxon>
        <taxon>Chlorophyta</taxon>
        <taxon>core chlorophytes</taxon>
        <taxon>Chlorophyceae</taxon>
        <taxon>CS clade</taxon>
        <taxon>Sphaeropleales</taxon>
        <taxon>Selenastraceae</taxon>
        <taxon>Raphidocelis</taxon>
    </lineage>
</organism>
<evidence type="ECO:0000259" key="3">
    <source>
        <dbReference type="Pfam" id="PF13460"/>
    </source>
</evidence>
<dbReference type="SUPFAM" id="SSF49785">
    <property type="entry name" value="Galactose-binding domain-like"/>
    <property type="match status" value="1"/>
</dbReference>
<evidence type="ECO:0000256" key="1">
    <source>
        <dbReference type="SAM" id="MobiDB-lite"/>
    </source>
</evidence>
<dbReference type="Gene3D" id="3.40.50.720">
    <property type="entry name" value="NAD(P)-binding Rossmann-like Domain"/>
    <property type="match status" value="2"/>
</dbReference>